<dbReference type="InterPro" id="IPR039189">
    <property type="entry name" value="Fcp1"/>
</dbReference>
<feature type="compositionally biased region" description="Basic residues" evidence="7">
    <location>
        <begin position="402"/>
        <end position="415"/>
    </location>
</feature>
<dbReference type="GO" id="GO:0008420">
    <property type="term" value="F:RNA polymerase II CTD heptapeptide repeat phosphatase activity"/>
    <property type="evidence" value="ECO:0007669"/>
    <property type="project" value="InterPro"/>
</dbReference>
<dbReference type="PANTHER" id="PTHR23081:SF36">
    <property type="entry name" value="RNA POLYMERASE II SUBUNIT A C-TERMINAL DOMAIN PHOSPHATASE"/>
    <property type="match status" value="1"/>
</dbReference>
<evidence type="ECO:0000313" key="9">
    <source>
        <dbReference type="EMBL" id="RUP43617.1"/>
    </source>
</evidence>
<dbReference type="SMART" id="SM00292">
    <property type="entry name" value="BRCT"/>
    <property type="match status" value="1"/>
</dbReference>
<gene>
    <name evidence="9" type="ORF">BC936DRAFT_136937</name>
</gene>
<evidence type="ECO:0000256" key="3">
    <source>
        <dbReference type="ARBA" id="ARBA00022801"/>
    </source>
</evidence>
<feature type="compositionally biased region" description="Acidic residues" evidence="7">
    <location>
        <begin position="52"/>
        <end position="61"/>
    </location>
</feature>
<dbReference type="InterPro" id="IPR001357">
    <property type="entry name" value="BRCT_dom"/>
</dbReference>
<feature type="region of interest" description="Disordered" evidence="7">
    <location>
        <begin position="47"/>
        <end position="81"/>
    </location>
</feature>
<comment type="caution">
    <text evidence="9">The sequence shown here is derived from an EMBL/GenBank/DDBJ whole genome shotgun (WGS) entry which is preliminary data.</text>
</comment>
<dbReference type="SUPFAM" id="SSF52113">
    <property type="entry name" value="BRCT domain"/>
    <property type="match status" value="1"/>
</dbReference>
<evidence type="ECO:0000256" key="6">
    <source>
        <dbReference type="ARBA" id="ARBA00048336"/>
    </source>
</evidence>
<evidence type="ECO:0000256" key="1">
    <source>
        <dbReference type="ARBA" id="ARBA00004123"/>
    </source>
</evidence>
<sequence length="480" mass="52843">SVPTDGPSATTTVSTTATVAATVPTIPTVSVTPPTTATTAIVITASTATATTDDDEPEQLDPAELAQRQQEQDALKEVQQQTRPLLQKQKELSEQNRPVLVDDDKELSRLLVALKEVHKKFYDLYDSKKNQESSSRTEDSVDQPDVKVLIPLMKRNVLQGVNILFTSVIPLGQDPRKSEIWRLATQFGAECSLELSSRVTHVVAGKKGTAKVNAARRRQTINIVRTEWLIDSIAKWERQDEKGYLLEVSSETTHNADGSGDPSTPFAADEEMDENDIANPESTAPPDLDDFDLARDDDAPAEHLSVSLEEVAERTSHMDWNDADREVDEALAESGVSDWDDDEELGEAGTESESMESGNDRRARGRKRKSQTTPRHTDIDDGERGSDGESDTGSPRLNGSRLSKRVRISRSRKSGLSKMVKLDEDEDEDDNDVEDEEDENAEDDSGDDEDDEGESAGAAEEEDEDDFLEALAGKLDEELD</sequence>
<keyword evidence="3" id="KW-0378">Hydrolase</keyword>
<accession>A0A433CYF5</accession>
<dbReference type="InterPro" id="IPR036420">
    <property type="entry name" value="BRCT_dom_sf"/>
</dbReference>
<dbReference type="Pfam" id="PF00533">
    <property type="entry name" value="BRCT"/>
    <property type="match status" value="1"/>
</dbReference>
<feature type="non-terminal residue" evidence="9">
    <location>
        <position position="1"/>
    </location>
</feature>
<keyword evidence="10" id="KW-1185">Reference proteome</keyword>
<comment type="subcellular location">
    <subcellularLocation>
        <location evidence="1">Nucleus</location>
    </subcellularLocation>
</comment>
<comment type="catalytic activity">
    <reaction evidence="5">
        <text>O-phospho-L-seryl-[protein] + H2O = L-seryl-[protein] + phosphate</text>
        <dbReference type="Rhea" id="RHEA:20629"/>
        <dbReference type="Rhea" id="RHEA-COMP:9863"/>
        <dbReference type="Rhea" id="RHEA-COMP:11604"/>
        <dbReference type="ChEBI" id="CHEBI:15377"/>
        <dbReference type="ChEBI" id="CHEBI:29999"/>
        <dbReference type="ChEBI" id="CHEBI:43474"/>
        <dbReference type="ChEBI" id="CHEBI:83421"/>
        <dbReference type="EC" id="3.1.3.16"/>
    </reaction>
</comment>
<protein>
    <recommendedName>
        <fullName evidence="2">protein-serine/threonine phosphatase</fullName>
        <ecNumber evidence="2">3.1.3.16</ecNumber>
    </recommendedName>
</protein>
<dbReference type="EC" id="3.1.3.16" evidence="2"/>
<comment type="catalytic activity">
    <reaction evidence="6">
        <text>O-phospho-L-threonyl-[protein] + H2O = L-threonyl-[protein] + phosphate</text>
        <dbReference type="Rhea" id="RHEA:47004"/>
        <dbReference type="Rhea" id="RHEA-COMP:11060"/>
        <dbReference type="Rhea" id="RHEA-COMP:11605"/>
        <dbReference type="ChEBI" id="CHEBI:15377"/>
        <dbReference type="ChEBI" id="CHEBI:30013"/>
        <dbReference type="ChEBI" id="CHEBI:43474"/>
        <dbReference type="ChEBI" id="CHEBI:61977"/>
        <dbReference type="EC" id="3.1.3.16"/>
    </reaction>
</comment>
<evidence type="ECO:0000256" key="7">
    <source>
        <dbReference type="SAM" id="MobiDB-lite"/>
    </source>
</evidence>
<dbReference type="Gene3D" id="3.40.50.10190">
    <property type="entry name" value="BRCT domain"/>
    <property type="match status" value="1"/>
</dbReference>
<dbReference type="CDD" id="cd17729">
    <property type="entry name" value="BRCT_CTDP1"/>
    <property type="match status" value="1"/>
</dbReference>
<evidence type="ECO:0000256" key="5">
    <source>
        <dbReference type="ARBA" id="ARBA00047761"/>
    </source>
</evidence>
<dbReference type="OrthoDB" id="10249888at2759"/>
<dbReference type="AlphaFoldDB" id="A0A433CYF5"/>
<feature type="domain" description="BRCT" evidence="8">
    <location>
        <begin position="153"/>
        <end position="246"/>
    </location>
</feature>
<evidence type="ECO:0000256" key="4">
    <source>
        <dbReference type="ARBA" id="ARBA00023242"/>
    </source>
</evidence>
<reference evidence="9 10" key="1">
    <citation type="journal article" date="2018" name="New Phytol.">
        <title>Phylogenomics of Endogonaceae and evolution of mycorrhizas within Mucoromycota.</title>
        <authorList>
            <person name="Chang Y."/>
            <person name="Desiro A."/>
            <person name="Na H."/>
            <person name="Sandor L."/>
            <person name="Lipzen A."/>
            <person name="Clum A."/>
            <person name="Barry K."/>
            <person name="Grigoriev I.V."/>
            <person name="Martin F.M."/>
            <person name="Stajich J.E."/>
            <person name="Smith M.E."/>
            <person name="Bonito G."/>
            <person name="Spatafora J.W."/>
        </authorList>
    </citation>
    <scope>NUCLEOTIDE SEQUENCE [LARGE SCALE GENOMIC DNA]</scope>
    <source>
        <strain evidence="9 10">GMNB39</strain>
    </source>
</reference>
<evidence type="ECO:0000256" key="2">
    <source>
        <dbReference type="ARBA" id="ARBA00013081"/>
    </source>
</evidence>
<feature type="region of interest" description="Disordered" evidence="7">
    <location>
        <begin position="276"/>
        <end position="295"/>
    </location>
</feature>
<dbReference type="EMBL" id="RBNI01010592">
    <property type="protein sequence ID" value="RUP43617.1"/>
    <property type="molecule type" value="Genomic_DNA"/>
</dbReference>
<dbReference type="Proteomes" id="UP000268093">
    <property type="component" value="Unassembled WGS sequence"/>
</dbReference>
<feature type="compositionally biased region" description="Acidic residues" evidence="7">
    <location>
        <begin position="423"/>
        <end position="468"/>
    </location>
</feature>
<dbReference type="PANTHER" id="PTHR23081">
    <property type="entry name" value="RNA POLYMERASE II CTD PHOSPHATASE"/>
    <property type="match status" value="1"/>
</dbReference>
<dbReference type="GO" id="GO:0005634">
    <property type="term" value="C:nucleus"/>
    <property type="evidence" value="ECO:0007669"/>
    <property type="project" value="UniProtKB-SubCell"/>
</dbReference>
<feature type="region of interest" description="Disordered" evidence="7">
    <location>
        <begin position="329"/>
        <end position="480"/>
    </location>
</feature>
<dbReference type="PROSITE" id="PS50172">
    <property type="entry name" value="BRCT"/>
    <property type="match status" value="1"/>
</dbReference>
<evidence type="ECO:0000259" key="8">
    <source>
        <dbReference type="PROSITE" id="PS50172"/>
    </source>
</evidence>
<evidence type="ECO:0000313" key="10">
    <source>
        <dbReference type="Proteomes" id="UP000268093"/>
    </source>
</evidence>
<organism evidence="9 10">
    <name type="scientific">Jimgerdemannia flammicorona</name>
    <dbReference type="NCBI Taxonomy" id="994334"/>
    <lineage>
        <taxon>Eukaryota</taxon>
        <taxon>Fungi</taxon>
        <taxon>Fungi incertae sedis</taxon>
        <taxon>Mucoromycota</taxon>
        <taxon>Mucoromycotina</taxon>
        <taxon>Endogonomycetes</taxon>
        <taxon>Endogonales</taxon>
        <taxon>Endogonaceae</taxon>
        <taxon>Jimgerdemannia</taxon>
    </lineage>
</organism>
<proteinExistence type="predicted"/>
<name>A0A433CYF5_9FUNG</name>
<feature type="compositionally biased region" description="Basic and acidic residues" evidence="7">
    <location>
        <begin position="375"/>
        <end position="387"/>
    </location>
</feature>
<keyword evidence="4" id="KW-0539">Nucleus</keyword>